<dbReference type="Pfam" id="PF11888">
    <property type="entry name" value="DUF3408"/>
    <property type="match status" value="1"/>
</dbReference>
<dbReference type="STRING" id="1433126.BN938_1076"/>
<keyword evidence="3" id="KW-1185">Reference proteome</keyword>
<gene>
    <name evidence="2" type="ORF">BN938_1076</name>
</gene>
<evidence type="ECO:0000256" key="1">
    <source>
        <dbReference type="SAM" id="MobiDB-lite"/>
    </source>
</evidence>
<dbReference type="EMBL" id="HG934468">
    <property type="protein sequence ID" value="CDN31172.1"/>
    <property type="molecule type" value="Genomic_DNA"/>
</dbReference>
<dbReference type="HOGENOM" id="CLU_123738_3_0_10"/>
<dbReference type="AlphaFoldDB" id="A0A060R7I0"/>
<accession>A0A060R7I0</accession>
<organism evidence="2 3">
    <name type="scientific">Mucinivorans hirudinis</name>
    <dbReference type="NCBI Taxonomy" id="1433126"/>
    <lineage>
        <taxon>Bacteria</taxon>
        <taxon>Pseudomonadati</taxon>
        <taxon>Bacteroidota</taxon>
        <taxon>Bacteroidia</taxon>
        <taxon>Bacteroidales</taxon>
        <taxon>Rikenellaceae</taxon>
        <taxon>Mucinivorans</taxon>
    </lineage>
</organism>
<dbReference type="KEGG" id="rbc:BN938_1076"/>
<feature type="region of interest" description="Disordered" evidence="1">
    <location>
        <begin position="1"/>
        <end position="57"/>
    </location>
</feature>
<evidence type="ECO:0000313" key="3">
    <source>
        <dbReference type="Proteomes" id="UP000027616"/>
    </source>
</evidence>
<proteinExistence type="predicted"/>
<protein>
    <submittedName>
        <fullName evidence="2">Conjugative transposon protein TraB</fullName>
    </submittedName>
</protein>
<dbReference type="Proteomes" id="UP000027616">
    <property type="component" value="Chromosome I"/>
</dbReference>
<dbReference type="InterPro" id="IPR021823">
    <property type="entry name" value="DUF3408"/>
</dbReference>
<dbReference type="OrthoDB" id="1096132at2"/>
<evidence type="ECO:0000313" key="2">
    <source>
        <dbReference type="EMBL" id="CDN31172.1"/>
    </source>
</evidence>
<reference evidence="2 3" key="1">
    <citation type="journal article" date="2015" name="Genome Announc.">
        <title>Complete Genome Sequence of the Novel Leech Symbiont Mucinivorans hirudinis M3T.</title>
        <authorList>
            <person name="Nelson M.C."/>
            <person name="Bomar L."/>
            <person name="Graf J."/>
        </authorList>
    </citation>
    <scope>NUCLEOTIDE SEQUENCE [LARGE SCALE GENOMIC DNA]</scope>
    <source>
        <strain evidence="3">M3</strain>
    </source>
</reference>
<dbReference type="eggNOG" id="ENOG5030J5C">
    <property type="taxonomic scope" value="Bacteria"/>
</dbReference>
<sequence length="129" mass="15044">MNTKDFNIDDFVTSTAPISEPTKPTQQSIPTQSTENSMSVVPIPHLTAVSRTSTKQRKASLDEYREAFMMPPKITDRQTVFVSREVRDRIDEIVRRFGERKMSVSGFLENLVRHHLETYSEDLEQWRRL</sequence>
<feature type="compositionally biased region" description="Polar residues" evidence="1">
    <location>
        <begin position="12"/>
        <end position="39"/>
    </location>
</feature>
<name>A0A060R7I0_9BACT</name>